<dbReference type="EMBL" id="IACL01066997">
    <property type="protein sequence ID" value="LAB10127.1"/>
    <property type="molecule type" value="Transcribed_RNA"/>
</dbReference>
<sequence>MMNKLKKLLQHLNKHQPVEETNIQDEDPPVQQLENIEPSDLAKMPKEKIENHIKESIERKRLPTICEVHSKRVKDLLTAVNNILTSIPSSTLYETNQLMYSTSAVIIAELDYKMPKKETHWNTKVEIRFENK</sequence>
<name>A0A2D4KN14_9SAUR</name>
<reference evidence="1" key="2">
    <citation type="submission" date="2017-11" db="EMBL/GenBank/DDBJ databases">
        <title>Coralsnake Venomics: Analyses of Venom Gland Transcriptomes and Proteomes of Six Brazilian Taxa.</title>
        <authorList>
            <person name="Aird S.D."/>
            <person name="Jorge da Silva N."/>
            <person name="Qiu L."/>
            <person name="Villar-Briones A."/>
            <person name="Aparecida-Saddi V."/>
            <person name="Campos-Telles M.P."/>
            <person name="Grau M."/>
            <person name="Mikheyev A.S."/>
        </authorList>
    </citation>
    <scope>NUCLEOTIDE SEQUENCE</scope>
    <source>
        <tissue evidence="1">Venom_gland</tissue>
    </source>
</reference>
<protein>
    <submittedName>
        <fullName evidence="1">Uncharacterized protein</fullName>
    </submittedName>
</protein>
<proteinExistence type="predicted"/>
<evidence type="ECO:0000313" key="1">
    <source>
        <dbReference type="EMBL" id="LAB10127.1"/>
    </source>
</evidence>
<reference evidence="1" key="1">
    <citation type="submission" date="2017-07" db="EMBL/GenBank/DDBJ databases">
        <authorList>
            <person name="Mikheyev A."/>
            <person name="Grau M."/>
        </authorList>
    </citation>
    <scope>NUCLEOTIDE SEQUENCE</scope>
    <source>
        <tissue evidence="1">Venom_gland</tissue>
    </source>
</reference>
<dbReference type="AlphaFoldDB" id="A0A2D4KN14"/>
<accession>A0A2D4KN14</accession>
<organism evidence="1">
    <name type="scientific">Micrurus paraensis</name>
    <dbReference type="NCBI Taxonomy" id="1970185"/>
    <lineage>
        <taxon>Eukaryota</taxon>
        <taxon>Metazoa</taxon>
        <taxon>Chordata</taxon>
        <taxon>Craniata</taxon>
        <taxon>Vertebrata</taxon>
        <taxon>Euteleostomi</taxon>
        <taxon>Lepidosauria</taxon>
        <taxon>Squamata</taxon>
        <taxon>Bifurcata</taxon>
        <taxon>Unidentata</taxon>
        <taxon>Episquamata</taxon>
        <taxon>Toxicofera</taxon>
        <taxon>Serpentes</taxon>
        <taxon>Colubroidea</taxon>
        <taxon>Elapidae</taxon>
        <taxon>Elapinae</taxon>
        <taxon>Micrurus</taxon>
    </lineage>
</organism>